<dbReference type="EMBL" id="VSRR010097831">
    <property type="protein sequence ID" value="MPC94259.1"/>
    <property type="molecule type" value="Genomic_DNA"/>
</dbReference>
<dbReference type="EC" id="4.6.1.2" evidence="1"/>
<evidence type="ECO:0000256" key="3">
    <source>
        <dbReference type="ARBA" id="ARBA00023293"/>
    </source>
</evidence>
<evidence type="ECO:0000313" key="6">
    <source>
        <dbReference type="Proteomes" id="UP000324222"/>
    </source>
</evidence>
<reference evidence="5 6" key="1">
    <citation type="submission" date="2019-05" db="EMBL/GenBank/DDBJ databases">
        <title>Another draft genome of Portunus trituberculatus and its Hox gene families provides insights of decapod evolution.</title>
        <authorList>
            <person name="Jeong J.-H."/>
            <person name="Song I."/>
            <person name="Kim S."/>
            <person name="Choi T."/>
            <person name="Kim D."/>
            <person name="Ryu S."/>
            <person name="Kim W."/>
        </authorList>
    </citation>
    <scope>NUCLEOTIDE SEQUENCE [LARGE SCALE GENOMIC DNA]</scope>
    <source>
        <tissue evidence="5">Muscle</tissue>
    </source>
</reference>
<sequence length="72" mass="8377">MQVRYIGNSMMQIMPELVGKKLTEWFDLIRPHVDFKFEAVSILSPSLPSFSRSKLVFNEVNYEYFIAVSSTL</sequence>
<keyword evidence="6" id="KW-1185">Reference proteome</keyword>
<feature type="domain" description="Haem NO binding associated" evidence="4">
    <location>
        <begin position="1"/>
        <end position="43"/>
    </location>
</feature>
<proteinExistence type="predicted"/>
<dbReference type="OrthoDB" id="6127067at2759"/>
<comment type="caution">
    <text evidence="5">The sequence shown here is derived from an EMBL/GenBank/DDBJ whole genome shotgun (WGS) entry which is preliminary data.</text>
</comment>
<gene>
    <name evidence="5" type="primary">Gyc88E_0</name>
    <name evidence="5" type="ORF">E2C01_089421</name>
</gene>
<dbReference type="AlphaFoldDB" id="A0A5B7JH65"/>
<dbReference type="Gene3D" id="3.30.450.260">
    <property type="entry name" value="Haem NO binding associated domain"/>
    <property type="match status" value="1"/>
</dbReference>
<dbReference type="InterPro" id="IPR011645">
    <property type="entry name" value="HNOB_dom_associated"/>
</dbReference>
<keyword evidence="3" id="KW-0141">cGMP biosynthesis</keyword>
<protein>
    <recommendedName>
        <fullName evidence="1">guanylate cyclase</fullName>
        <ecNumber evidence="1">4.6.1.2</ecNumber>
    </recommendedName>
</protein>
<organism evidence="5 6">
    <name type="scientific">Portunus trituberculatus</name>
    <name type="common">Swimming crab</name>
    <name type="synonym">Neptunus trituberculatus</name>
    <dbReference type="NCBI Taxonomy" id="210409"/>
    <lineage>
        <taxon>Eukaryota</taxon>
        <taxon>Metazoa</taxon>
        <taxon>Ecdysozoa</taxon>
        <taxon>Arthropoda</taxon>
        <taxon>Crustacea</taxon>
        <taxon>Multicrustacea</taxon>
        <taxon>Malacostraca</taxon>
        <taxon>Eumalacostraca</taxon>
        <taxon>Eucarida</taxon>
        <taxon>Decapoda</taxon>
        <taxon>Pleocyemata</taxon>
        <taxon>Brachyura</taxon>
        <taxon>Eubrachyura</taxon>
        <taxon>Portunoidea</taxon>
        <taxon>Portunidae</taxon>
        <taxon>Portuninae</taxon>
        <taxon>Portunus</taxon>
    </lineage>
</organism>
<dbReference type="Proteomes" id="UP000324222">
    <property type="component" value="Unassembled WGS sequence"/>
</dbReference>
<evidence type="ECO:0000313" key="5">
    <source>
        <dbReference type="EMBL" id="MPC94259.1"/>
    </source>
</evidence>
<keyword evidence="2" id="KW-0547">Nucleotide-binding</keyword>
<accession>A0A5B7JH65</accession>
<dbReference type="GO" id="GO:0000166">
    <property type="term" value="F:nucleotide binding"/>
    <property type="evidence" value="ECO:0007669"/>
    <property type="project" value="UniProtKB-KW"/>
</dbReference>
<dbReference type="GO" id="GO:0004383">
    <property type="term" value="F:guanylate cyclase activity"/>
    <property type="evidence" value="ECO:0007669"/>
    <property type="project" value="UniProtKB-EC"/>
</dbReference>
<evidence type="ECO:0000256" key="1">
    <source>
        <dbReference type="ARBA" id="ARBA00012202"/>
    </source>
</evidence>
<dbReference type="Pfam" id="PF07701">
    <property type="entry name" value="HNOBA"/>
    <property type="match status" value="1"/>
</dbReference>
<dbReference type="InterPro" id="IPR042463">
    <property type="entry name" value="HNOB_dom_associated_sf"/>
</dbReference>
<evidence type="ECO:0000259" key="4">
    <source>
        <dbReference type="Pfam" id="PF07701"/>
    </source>
</evidence>
<name>A0A5B7JH65_PORTR</name>
<evidence type="ECO:0000256" key="2">
    <source>
        <dbReference type="ARBA" id="ARBA00022741"/>
    </source>
</evidence>